<feature type="domain" description="Tyr recombinase" evidence="2">
    <location>
        <begin position="294"/>
        <end position="352"/>
    </location>
</feature>
<dbReference type="Proteomes" id="UP000517753">
    <property type="component" value="Unassembled WGS sequence"/>
</dbReference>
<comment type="caution">
    <text evidence="3">The sequence shown here is derived from an EMBL/GenBank/DDBJ whole genome shotgun (WGS) entry which is preliminary data.</text>
</comment>
<gene>
    <name evidence="3" type="ORF">HD841_000571</name>
</gene>
<dbReference type="InterPro" id="IPR013762">
    <property type="entry name" value="Integrase-like_cat_sf"/>
</dbReference>
<proteinExistence type="predicted"/>
<evidence type="ECO:0000256" key="1">
    <source>
        <dbReference type="ARBA" id="ARBA00023172"/>
    </source>
</evidence>
<sequence>MGRDTSPYIVGDYWLDKRRDGKSPDVWQIARYDAKARSDVYRSTKQRDLAAAKAVIDTFFEVQRAKGPQTAEDAKVIPQLLLYYREHGQEARKPAQIASSLRVWIGFLMQDIATADVTFAQVDKPLLERFRRWRMGEHSYSVPWREKVYNHSSTGVSGETVQRNLDDFRAALNYAEDANRVPHAPKVAGVKQEYRSPPRDVHVTLKQLGAMVAFTRSDIGTHRWIQLMIASMHRPDACLAFDPAKQDRGALLDMHPPEWPRTKKRNQVIPCIPPFRPVLNEWAKKPHKAALSKKRAWTTMRRALGLVEEVVPKTIRHTIAKELRSRGVPGDEIEMMLGHRVMKRVSEVYAKYDPAYLANARDMLTTIYLEVQAHAAAWDADHLRTTPVRGRPITVDNRSSEAQSSEA</sequence>
<name>A0A7Y9K0D8_9SPHN</name>
<dbReference type="AlphaFoldDB" id="A0A7Y9K0D8"/>
<evidence type="ECO:0000313" key="3">
    <source>
        <dbReference type="EMBL" id="NYD88802.1"/>
    </source>
</evidence>
<accession>A0A7Y9K0D8</accession>
<dbReference type="Gene3D" id="1.10.443.10">
    <property type="entry name" value="Intergrase catalytic core"/>
    <property type="match status" value="1"/>
</dbReference>
<dbReference type="RefSeq" id="WP_179507357.1">
    <property type="nucleotide sequence ID" value="NZ_JACCBY010000001.1"/>
</dbReference>
<dbReference type="GO" id="GO:0003677">
    <property type="term" value="F:DNA binding"/>
    <property type="evidence" value="ECO:0007669"/>
    <property type="project" value="InterPro"/>
</dbReference>
<dbReference type="GO" id="GO:0006310">
    <property type="term" value="P:DNA recombination"/>
    <property type="evidence" value="ECO:0007669"/>
    <property type="project" value="UniProtKB-KW"/>
</dbReference>
<dbReference type="Pfam" id="PF00589">
    <property type="entry name" value="Phage_integrase"/>
    <property type="match status" value="1"/>
</dbReference>
<protein>
    <submittedName>
        <fullName evidence="3">Integrase</fullName>
    </submittedName>
</protein>
<evidence type="ECO:0000313" key="4">
    <source>
        <dbReference type="Proteomes" id="UP000517753"/>
    </source>
</evidence>
<dbReference type="EMBL" id="JACCBY010000001">
    <property type="protein sequence ID" value="NYD88802.1"/>
    <property type="molecule type" value="Genomic_DNA"/>
</dbReference>
<evidence type="ECO:0000259" key="2">
    <source>
        <dbReference type="Pfam" id="PF00589"/>
    </source>
</evidence>
<dbReference type="GO" id="GO:0015074">
    <property type="term" value="P:DNA integration"/>
    <property type="evidence" value="ECO:0007669"/>
    <property type="project" value="InterPro"/>
</dbReference>
<reference evidence="3 4" key="1">
    <citation type="submission" date="2020-08" db="EMBL/GenBank/DDBJ databases">
        <title>The Agave Microbiome: Exploring the role of microbial communities in plant adaptations to desert environments.</title>
        <authorList>
            <person name="Partida-Martinez L.P."/>
        </authorList>
    </citation>
    <scope>NUCLEOTIDE SEQUENCE [LARGE SCALE GENOMIC DNA]</scope>
    <source>
        <strain evidence="3 4">AS2.3</strain>
    </source>
</reference>
<keyword evidence="1" id="KW-0233">DNA recombination</keyword>
<keyword evidence="4" id="KW-1185">Reference proteome</keyword>
<organism evidence="3 4">
    <name type="scientific">Sphingomonas melonis</name>
    <dbReference type="NCBI Taxonomy" id="152682"/>
    <lineage>
        <taxon>Bacteria</taxon>
        <taxon>Pseudomonadati</taxon>
        <taxon>Pseudomonadota</taxon>
        <taxon>Alphaproteobacteria</taxon>
        <taxon>Sphingomonadales</taxon>
        <taxon>Sphingomonadaceae</taxon>
        <taxon>Sphingomonas</taxon>
    </lineage>
</organism>
<dbReference type="InterPro" id="IPR011010">
    <property type="entry name" value="DNA_brk_join_enz"/>
</dbReference>
<dbReference type="SUPFAM" id="SSF56349">
    <property type="entry name" value="DNA breaking-rejoining enzymes"/>
    <property type="match status" value="1"/>
</dbReference>
<dbReference type="InterPro" id="IPR002104">
    <property type="entry name" value="Integrase_catalytic"/>
</dbReference>